<dbReference type="SMART" id="SM00349">
    <property type="entry name" value="KRAB"/>
    <property type="match status" value="1"/>
</dbReference>
<dbReference type="InterPro" id="IPR001909">
    <property type="entry name" value="KRAB"/>
</dbReference>
<proteinExistence type="predicted"/>
<reference evidence="3" key="2">
    <citation type="submission" date="2025-09" db="UniProtKB">
        <authorList>
            <consortium name="Ensembl"/>
        </authorList>
    </citation>
    <scope>IDENTIFICATION</scope>
</reference>
<name>A0A8D2L3F8_VARKO</name>
<dbReference type="PROSITE" id="PS50805">
    <property type="entry name" value="KRAB"/>
    <property type="match status" value="1"/>
</dbReference>
<dbReference type="AlphaFoldDB" id="A0A8D2L3F8"/>
<feature type="domain" description="KRAB" evidence="2">
    <location>
        <begin position="94"/>
        <end position="165"/>
    </location>
</feature>
<keyword evidence="4" id="KW-1185">Reference proteome</keyword>
<dbReference type="CDD" id="cd07765">
    <property type="entry name" value="KRAB_A-box"/>
    <property type="match status" value="1"/>
</dbReference>
<protein>
    <recommendedName>
        <fullName evidence="2">KRAB domain-containing protein</fullName>
    </recommendedName>
</protein>
<dbReference type="InterPro" id="IPR036051">
    <property type="entry name" value="KRAB_dom_sf"/>
</dbReference>
<dbReference type="Proteomes" id="UP000694545">
    <property type="component" value="Unplaced"/>
</dbReference>
<evidence type="ECO:0000259" key="2">
    <source>
        <dbReference type="PROSITE" id="PS50805"/>
    </source>
</evidence>
<reference evidence="3" key="1">
    <citation type="submission" date="2025-08" db="UniProtKB">
        <authorList>
            <consortium name="Ensembl"/>
        </authorList>
    </citation>
    <scope>IDENTIFICATION</scope>
</reference>
<sequence length="194" mass="22040">MSEKIYPTAEISLWTVVAAIQAVERKVDSYAARLLNLEGRTATAEKKIFECEKTELEFSNHLAALGTLIQEYGLLQRRLENMENLLKNRNFWILRLPLGPKGETPKEWTSLEEWQKELYRNITRGAYEPLVSLDAAISKGDVLPPMEQAEPPRMADQDFVGDKGFPAEPRTGAWDPGRGAKPRKRLLLSRWASS</sequence>
<dbReference type="Gene3D" id="6.10.140.140">
    <property type="match status" value="1"/>
</dbReference>
<dbReference type="GO" id="GO:0006355">
    <property type="term" value="P:regulation of DNA-templated transcription"/>
    <property type="evidence" value="ECO:0007669"/>
    <property type="project" value="InterPro"/>
</dbReference>
<dbReference type="Pfam" id="PF01352">
    <property type="entry name" value="KRAB"/>
    <property type="match status" value="1"/>
</dbReference>
<feature type="region of interest" description="Disordered" evidence="1">
    <location>
        <begin position="146"/>
        <end position="181"/>
    </location>
</feature>
<dbReference type="SUPFAM" id="SSF109640">
    <property type="entry name" value="KRAB domain (Kruppel-associated box)"/>
    <property type="match status" value="1"/>
</dbReference>
<evidence type="ECO:0000313" key="4">
    <source>
        <dbReference type="Proteomes" id="UP000694545"/>
    </source>
</evidence>
<organism evidence="3 4">
    <name type="scientific">Varanus komodoensis</name>
    <name type="common">Komodo dragon</name>
    <dbReference type="NCBI Taxonomy" id="61221"/>
    <lineage>
        <taxon>Eukaryota</taxon>
        <taxon>Metazoa</taxon>
        <taxon>Chordata</taxon>
        <taxon>Craniata</taxon>
        <taxon>Vertebrata</taxon>
        <taxon>Euteleostomi</taxon>
        <taxon>Lepidosauria</taxon>
        <taxon>Squamata</taxon>
        <taxon>Bifurcata</taxon>
        <taxon>Unidentata</taxon>
        <taxon>Episquamata</taxon>
        <taxon>Toxicofera</taxon>
        <taxon>Anguimorpha</taxon>
        <taxon>Paleoanguimorpha</taxon>
        <taxon>Varanoidea</taxon>
        <taxon>Varanidae</taxon>
        <taxon>Varanus</taxon>
    </lineage>
</organism>
<evidence type="ECO:0000313" key="3">
    <source>
        <dbReference type="Ensembl" id="ENSVKKP00000016137.1"/>
    </source>
</evidence>
<accession>A0A8D2L3F8</accession>
<dbReference type="Ensembl" id="ENSVKKT00000016518.1">
    <property type="protein sequence ID" value="ENSVKKP00000016137.1"/>
    <property type="gene ID" value="ENSVKKG00000010991.1"/>
</dbReference>
<evidence type="ECO:0000256" key="1">
    <source>
        <dbReference type="SAM" id="MobiDB-lite"/>
    </source>
</evidence>